<dbReference type="PANTHER" id="PTHR15458">
    <property type="entry name" value="PHOSPHATIDYLETHANOLAMINE N-METHYLTRANSFERASE"/>
    <property type="match status" value="1"/>
</dbReference>
<dbReference type="OrthoDB" id="8300106at2759"/>
<keyword evidence="9" id="KW-0256">Endoplasmic reticulum</keyword>
<evidence type="ECO:0000256" key="6">
    <source>
        <dbReference type="ARBA" id="ARBA00022679"/>
    </source>
</evidence>
<keyword evidence="10 16" id="KW-1133">Transmembrane helix</keyword>
<evidence type="ECO:0000256" key="9">
    <source>
        <dbReference type="ARBA" id="ARBA00022824"/>
    </source>
</evidence>
<evidence type="ECO:0000313" key="17">
    <source>
        <dbReference type="EMBL" id="EAY12251.1"/>
    </source>
</evidence>
<keyword evidence="18" id="KW-1185">Reference proteome</keyword>
<protein>
    <recommendedName>
        <fullName evidence="15">phosphatidyl-N-methylethanolamine N-methyltransferase</fullName>
        <ecNumber evidence="15">2.1.1.71</ecNumber>
    </recommendedName>
</protein>
<evidence type="ECO:0000256" key="15">
    <source>
        <dbReference type="ARBA" id="ARBA00034137"/>
    </source>
</evidence>
<dbReference type="Pfam" id="PF04191">
    <property type="entry name" value="PEMT"/>
    <property type="match status" value="1"/>
</dbReference>
<keyword evidence="12 16" id="KW-0472">Membrane</keyword>
<keyword evidence="7" id="KW-0949">S-adenosyl-L-methionine</keyword>
<evidence type="ECO:0000256" key="1">
    <source>
        <dbReference type="ARBA" id="ARBA00004477"/>
    </source>
</evidence>
<evidence type="ECO:0000256" key="11">
    <source>
        <dbReference type="ARBA" id="ARBA00023098"/>
    </source>
</evidence>
<evidence type="ECO:0000256" key="13">
    <source>
        <dbReference type="ARBA" id="ARBA00023209"/>
    </source>
</evidence>
<feature type="transmembrane region" description="Helical" evidence="16">
    <location>
        <begin position="12"/>
        <end position="30"/>
    </location>
</feature>
<keyword evidence="5" id="KW-0489">Methyltransferase</keyword>
<comment type="pathway">
    <text evidence="2">Phospholipid metabolism; phosphatidylcholine biosynthesis.</text>
</comment>
<feature type="transmembrane region" description="Helical" evidence="16">
    <location>
        <begin position="84"/>
        <end position="101"/>
    </location>
</feature>
<dbReference type="InterPro" id="IPR024960">
    <property type="entry name" value="PEMT/MFAP"/>
</dbReference>
<accession>A2E543</accession>
<dbReference type="VEuPathDB" id="TrichDB:TVAG_028040"/>
<gene>
    <name evidence="17" type="ORF">TVAG_028040</name>
</gene>
<dbReference type="InterPro" id="IPR007318">
    <property type="entry name" value="Phopholipid_MeTrfase"/>
</dbReference>
<dbReference type="InParanoid" id="A2E543"/>
<dbReference type="GO" id="GO:0000773">
    <property type="term" value="F:phosphatidyl-N-methylethanolamine N-methyltransferase activity"/>
    <property type="evidence" value="ECO:0007669"/>
    <property type="project" value="UniProtKB-EC"/>
</dbReference>
<proteinExistence type="predicted"/>
<sequence length="119" mass="13721">MCLSSGIILKRLPFTLPFIAIGQLFNYLVYTRLGKVRAYYGWELGLYSGDVLKGFPFDYISDSQYKGLILCVLGIFFSVNYDKTLAILTGYWVLLYVYMIFMENTKPGREIPDEAKKNE</sequence>
<name>A2E543_TRIV3</name>
<reference evidence="17" key="2">
    <citation type="journal article" date="2007" name="Science">
        <title>Draft genome sequence of the sexually transmitted pathogen Trichomonas vaginalis.</title>
        <authorList>
            <person name="Carlton J.M."/>
            <person name="Hirt R.P."/>
            <person name="Silva J.C."/>
            <person name="Delcher A.L."/>
            <person name="Schatz M."/>
            <person name="Zhao Q."/>
            <person name="Wortman J.R."/>
            <person name="Bidwell S.L."/>
            <person name="Alsmark U.C.M."/>
            <person name="Besteiro S."/>
            <person name="Sicheritz-Ponten T."/>
            <person name="Noel C.J."/>
            <person name="Dacks J.B."/>
            <person name="Foster P.G."/>
            <person name="Simillion C."/>
            <person name="Van de Peer Y."/>
            <person name="Miranda-Saavedra D."/>
            <person name="Barton G.J."/>
            <person name="Westrop G.D."/>
            <person name="Mueller S."/>
            <person name="Dessi D."/>
            <person name="Fiori P.L."/>
            <person name="Ren Q."/>
            <person name="Paulsen I."/>
            <person name="Zhang H."/>
            <person name="Bastida-Corcuera F.D."/>
            <person name="Simoes-Barbosa A."/>
            <person name="Brown M.T."/>
            <person name="Hayes R.D."/>
            <person name="Mukherjee M."/>
            <person name="Okumura C.Y."/>
            <person name="Schneider R."/>
            <person name="Smith A.J."/>
            <person name="Vanacova S."/>
            <person name="Villalvazo M."/>
            <person name="Haas B.J."/>
            <person name="Pertea M."/>
            <person name="Feldblyum T.V."/>
            <person name="Utterback T.R."/>
            <person name="Shu C.L."/>
            <person name="Osoegawa K."/>
            <person name="de Jong P.J."/>
            <person name="Hrdy I."/>
            <person name="Horvathova L."/>
            <person name="Zubacova Z."/>
            <person name="Dolezal P."/>
            <person name="Malik S.B."/>
            <person name="Logsdon J.M. Jr."/>
            <person name="Henze K."/>
            <person name="Gupta A."/>
            <person name="Wang C.C."/>
            <person name="Dunne R.L."/>
            <person name="Upcroft J.A."/>
            <person name="Upcroft P."/>
            <person name="White O."/>
            <person name="Salzberg S.L."/>
            <person name="Tang P."/>
            <person name="Chiu C.-H."/>
            <person name="Lee Y.-S."/>
            <person name="Embley T.M."/>
            <person name="Coombs G.H."/>
            <person name="Mottram J.C."/>
            <person name="Tachezy J."/>
            <person name="Fraser-Liggett C.M."/>
            <person name="Johnson P.J."/>
        </authorList>
    </citation>
    <scope>NUCLEOTIDE SEQUENCE [LARGE SCALE GENOMIC DNA]</scope>
    <source>
        <strain evidence="17">G3</strain>
    </source>
</reference>
<evidence type="ECO:0000256" key="4">
    <source>
        <dbReference type="ARBA" id="ARBA00022516"/>
    </source>
</evidence>
<evidence type="ECO:0000256" key="8">
    <source>
        <dbReference type="ARBA" id="ARBA00022692"/>
    </source>
</evidence>
<evidence type="ECO:0000256" key="12">
    <source>
        <dbReference type="ARBA" id="ARBA00023136"/>
    </source>
</evidence>
<dbReference type="KEGG" id="tva:4770213"/>
<keyword evidence="6" id="KW-0808">Transferase</keyword>
<keyword evidence="8 16" id="KW-0812">Transmembrane</keyword>
<comment type="subcellular location">
    <subcellularLocation>
        <location evidence="1">Endoplasmic reticulum membrane</location>
        <topology evidence="1">Multi-pass membrane protein</topology>
    </subcellularLocation>
</comment>
<dbReference type="AlphaFoldDB" id="A2E543"/>
<evidence type="ECO:0000256" key="3">
    <source>
        <dbReference type="ARBA" id="ARBA00005189"/>
    </source>
</evidence>
<dbReference type="VEuPathDB" id="TrichDB:TVAGG3_0419270"/>
<evidence type="ECO:0000256" key="7">
    <source>
        <dbReference type="ARBA" id="ARBA00022691"/>
    </source>
</evidence>
<dbReference type="EC" id="2.1.1.71" evidence="15"/>
<evidence type="ECO:0000256" key="5">
    <source>
        <dbReference type="ARBA" id="ARBA00022603"/>
    </source>
</evidence>
<keyword evidence="4" id="KW-0444">Lipid biosynthesis</keyword>
<comment type="pathway">
    <text evidence="3">Lipid metabolism.</text>
</comment>
<reference evidence="17" key="1">
    <citation type="submission" date="2006-10" db="EMBL/GenBank/DDBJ databases">
        <authorList>
            <person name="Amadeo P."/>
            <person name="Zhao Q."/>
            <person name="Wortman J."/>
            <person name="Fraser-Liggett C."/>
            <person name="Carlton J."/>
        </authorList>
    </citation>
    <scope>NUCLEOTIDE SEQUENCE</scope>
    <source>
        <strain evidence="17">G3</strain>
    </source>
</reference>
<dbReference type="UniPathway" id="UPA00753"/>
<dbReference type="RefSeq" id="XP_001324474.1">
    <property type="nucleotide sequence ID" value="XM_001324439.1"/>
</dbReference>
<dbReference type="PANTHER" id="PTHR15458:SF5">
    <property type="entry name" value="PHOSPHATIDYLETHANOLAMINE N-METHYLTRANSFERASE"/>
    <property type="match status" value="1"/>
</dbReference>
<dbReference type="GO" id="GO:0006656">
    <property type="term" value="P:phosphatidylcholine biosynthetic process"/>
    <property type="evidence" value="ECO:0007669"/>
    <property type="project" value="UniProtKB-UniPathway"/>
</dbReference>
<keyword evidence="14" id="KW-1208">Phospholipid metabolism</keyword>
<evidence type="ECO:0000256" key="16">
    <source>
        <dbReference type="SAM" id="Phobius"/>
    </source>
</evidence>
<evidence type="ECO:0000256" key="10">
    <source>
        <dbReference type="ARBA" id="ARBA00022989"/>
    </source>
</evidence>
<dbReference type="EMBL" id="DS113305">
    <property type="protein sequence ID" value="EAY12251.1"/>
    <property type="molecule type" value="Genomic_DNA"/>
</dbReference>
<evidence type="ECO:0000256" key="14">
    <source>
        <dbReference type="ARBA" id="ARBA00023264"/>
    </source>
</evidence>
<keyword evidence="13" id="KW-0594">Phospholipid biosynthesis</keyword>
<organism evidence="17 18">
    <name type="scientific">Trichomonas vaginalis (strain ATCC PRA-98 / G3)</name>
    <dbReference type="NCBI Taxonomy" id="412133"/>
    <lineage>
        <taxon>Eukaryota</taxon>
        <taxon>Metamonada</taxon>
        <taxon>Parabasalia</taxon>
        <taxon>Trichomonadida</taxon>
        <taxon>Trichomonadidae</taxon>
        <taxon>Trichomonas</taxon>
    </lineage>
</organism>
<dbReference type="STRING" id="5722.A2E543"/>
<dbReference type="Proteomes" id="UP000001542">
    <property type="component" value="Unassembled WGS sequence"/>
</dbReference>
<evidence type="ECO:0000256" key="2">
    <source>
        <dbReference type="ARBA" id="ARBA00004969"/>
    </source>
</evidence>
<keyword evidence="11" id="KW-0443">Lipid metabolism</keyword>
<dbReference type="GO" id="GO:0005789">
    <property type="term" value="C:endoplasmic reticulum membrane"/>
    <property type="evidence" value="ECO:0007669"/>
    <property type="project" value="UniProtKB-SubCell"/>
</dbReference>
<evidence type="ECO:0000313" key="18">
    <source>
        <dbReference type="Proteomes" id="UP000001542"/>
    </source>
</evidence>
<dbReference type="GO" id="GO:0032259">
    <property type="term" value="P:methylation"/>
    <property type="evidence" value="ECO:0007669"/>
    <property type="project" value="UniProtKB-KW"/>
</dbReference>